<comment type="caution">
    <text evidence="1">The sequence shown here is derived from an EMBL/GenBank/DDBJ whole genome shotgun (WGS) entry which is preliminary data.</text>
</comment>
<dbReference type="EMBL" id="CVVU01000131">
    <property type="protein sequence ID" value="CRO66792.1"/>
    <property type="molecule type" value="Genomic_DNA"/>
</dbReference>
<evidence type="ECO:0000313" key="1">
    <source>
        <dbReference type="EMBL" id="CRO66792.1"/>
    </source>
</evidence>
<gene>
    <name evidence="1" type="ORF">PAERUG_P19_London_7_VIM_2_05_10_02219</name>
</gene>
<organism evidence="1 2">
    <name type="scientific">Pseudomonas aeruginosa</name>
    <dbReference type="NCBI Taxonomy" id="287"/>
    <lineage>
        <taxon>Bacteria</taxon>
        <taxon>Pseudomonadati</taxon>
        <taxon>Pseudomonadota</taxon>
        <taxon>Gammaproteobacteria</taxon>
        <taxon>Pseudomonadales</taxon>
        <taxon>Pseudomonadaceae</taxon>
        <taxon>Pseudomonas</taxon>
    </lineage>
</organism>
<protein>
    <submittedName>
        <fullName evidence="1">Uncharacterized protein</fullName>
    </submittedName>
</protein>
<accession>A0A9P1R6J3</accession>
<sequence length="222" mass="23376">MGAVDLAGALADPRPVGRTEIDPALLVLAQHRQLVVEQQHLVAGPDRRGIRLLPGRGVPAQVAHDVARRRIALEDPLRIGPALLGMGLAAVDHVAAIDRQGLLADLLVRLGTRLGVLPGDAPDADHRPPAGQAQGAGQQFQHGGLARHVLGMVVVHVLGAVAALHHQRLAAGDPRQGRAQGQDVAGADQRRTAAQVRLHVAQARRIAPFGLLQRFAAPYALQ</sequence>
<dbReference type="Proteomes" id="UP000045039">
    <property type="component" value="Unassembled WGS sequence"/>
</dbReference>
<dbReference type="AlphaFoldDB" id="A0A9P1R6J3"/>
<name>A0A9P1R6J3_PSEAI</name>
<proteinExistence type="predicted"/>
<evidence type="ECO:0000313" key="2">
    <source>
        <dbReference type="Proteomes" id="UP000045039"/>
    </source>
</evidence>
<reference evidence="2" key="1">
    <citation type="submission" date="2015-06" db="EMBL/GenBank/DDBJ databases">
        <authorList>
            <person name="Radhakrishnan Rajesh"/>
            <person name="Underwood Anthony"/>
            <person name="Al-Shahib Ali"/>
        </authorList>
    </citation>
    <scope>NUCLEOTIDE SEQUENCE [LARGE SCALE GENOMIC DNA]</scope>
    <source>
        <strain evidence="2">P19_London_7_VIM_2_05_10</strain>
    </source>
</reference>